<keyword evidence="7 9" id="KW-0520">NAD</keyword>
<dbReference type="PANTHER" id="PTHR20275">
    <property type="entry name" value="NAD KINASE"/>
    <property type="match status" value="1"/>
</dbReference>
<evidence type="ECO:0000256" key="9">
    <source>
        <dbReference type="HAMAP-Rule" id="MF_00361"/>
    </source>
</evidence>
<dbReference type="EC" id="2.7.1.23" evidence="9"/>
<dbReference type="FunFam" id="2.60.200.30:FF:000007">
    <property type="entry name" value="NAD kinase"/>
    <property type="match status" value="1"/>
</dbReference>
<dbReference type="InterPro" id="IPR017437">
    <property type="entry name" value="ATP-NAD_kinase_PpnK-typ_C"/>
</dbReference>
<evidence type="ECO:0000313" key="11">
    <source>
        <dbReference type="Proteomes" id="UP000675163"/>
    </source>
</evidence>
<comment type="caution">
    <text evidence="9">Lacks conserved residue(s) required for the propagation of feature annotation.</text>
</comment>
<evidence type="ECO:0000256" key="5">
    <source>
        <dbReference type="ARBA" id="ARBA00022840"/>
    </source>
</evidence>
<evidence type="ECO:0000256" key="6">
    <source>
        <dbReference type="ARBA" id="ARBA00022857"/>
    </source>
</evidence>
<dbReference type="InterPro" id="IPR016064">
    <property type="entry name" value="NAD/diacylglycerol_kinase_sf"/>
</dbReference>
<dbReference type="InterPro" id="IPR002504">
    <property type="entry name" value="NADK"/>
</dbReference>
<dbReference type="GO" id="GO:0046872">
    <property type="term" value="F:metal ion binding"/>
    <property type="evidence" value="ECO:0007669"/>
    <property type="project" value="UniProtKB-UniRule"/>
</dbReference>
<dbReference type="GO" id="GO:0003951">
    <property type="term" value="F:NAD+ kinase activity"/>
    <property type="evidence" value="ECO:0007669"/>
    <property type="project" value="UniProtKB-UniRule"/>
</dbReference>
<keyword evidence="2 9" id="KW-0808">Transferase</keyword>
<protein>
    <recommendedName>
        <fullName evidence="9">NAD kinase</fullName>
        <ecNumber evidence="9">2.7.1.23</ecNumber>
    </recommendedName>
    <alternativeName>
        <fullName evidence="9">ATP-dependent NAD kinase</fullName>
    </alternativeName>
</protein>
<keyword evidence="11" id="KW-1185">Reference proteome</keyword>
<keyword evidence="3 9" id="KW-0547">Nucleotide-binding</keyword>
<feature type="binding site" evidence="9">
    <location>
        <position position="193"/>
    </location>
    <ligand>
        <name>NAD(+)</name>
        <dbReference type="ChEBI" id="CHEBI:57540"/>
    </ligand>
</feature>
<dbReference type="HAMAP" id="MF_00361">
    <property type="entry name" value="NAD_kinase"/>
    <property type="match status" value="1"/>
</dbReference>
<dbReference type="GO" id="GO:0005737">
    <property type="term" value="C:cytoplasm"/>
    <property type="evidence" value="ECO:0007669"/>
    <property type="project" value="UniProtKB-SubCell"/>
</dbReference>
<dbReference type="SUPFAM" id="SSF111331">
    <property type="entry name" value="NAD kinase/diacylglycerol kinase-like"/>
    <property type="match status" value="1"/>
</dbReference>
<proteinExistence type="inferred from homology"/>
<keyword evidence="6 9" id="KW-0521">NADP</keyword>
<evidence type="ECO:0000256" key="7">
    <source>
        <dbReference type="ARBA" id="ARBA00023027"/>
    </source>
</evidence>
<evidence type="ECO:0000256" key="1">
    <source>
        <dbReference type="ARBA" id="ARBA00022490"/>
    </source>
</evidence>
<comment type="cofactor">
    <cofactor evidence="9">
        <name>a divalent metal cation</name>
        <dbReference type="ChEBI" id="CHEBI:60240"/>
    </cofactor>
</comment>
<dbReference type="AlphaFoldDB" id="A0A940PTI4"/>
<organism evidence="10 11">
    <name type="scientific">Leucobacter exalbidus</name>
    <dbReference type="NCBI Taxonomy" id="662960"/>
    <lineage>
        <taxon>Bacteria</taxon>
        <taxon>Bacillati</taxon>
        <taxon>Actinomycetota</taxon>
        <taxon>Actinomycetes</taxon>
        <taxon>Micrococcales</taxon>
        <taxon>Microbacteriaceae</taxon>
        <taxon>Leucobacter</taxon>
    </lineage>
</organism>
<dbReference type="Pfam" id="PF20143">
    <property type="entry name" value="NAD_kinase_C"/>
    <property type="match status" value="1"/>
</dbReference>
<keyword evidence="4 9" id="KW-0418">Kinase</keyword>
<feature type="binding site" evidence="9">
    <location>
        <position position="96"/>
    </location>
    <ligand>
        <name>NAD(+)</name>
        <dbReference type="ChEBI" id="CHEBI:57540"/>
    </ligand>
</feature>
<comment type="subcellular location">
    <subcellularLocation>
        <location evidence="9">Cytoplasm</location>
    </subcellularLocation>
</comment>
<comment type="function">
    <text evidence="9">Involved in the regulation of the intracellular balance of NAD and NADP, and is a key enzyme in the biosynthesis of NADP. Catalyzes specifically the phosphorylation on 2'-hydroxyl of the adenosine moiety of NAD to yield NADP.</text>
</comment>
<dbReference type="GO" id="GO:0051287">
    <property type="term" value="F:NAD binding"/>
    <property type="evidence" value="ECO:0007669"/>
    <property type="project" value="UniProtKB-ARBA"/>
</dbReference>
<dbReference type="Gene3D" id="2.60.200.30">
    <property type="entry name" value="Probable inorganic polyphosphate/atp-NAD kinase, domain 2"/>
    <property type="match status" value="1"/>
</dbReference>
<dbReference type="RefSeq" id="WP_209704927.1">
    <property type="nucleotide sequence ID" value="NZ_JAFIDA010000001.1"/>
</dbReference>
<gene>
    <name evidence="9" type="primary">nadK</name>
    <name evidence="10" type="ORF">JOF28_001172</name>
</gene>
<evidence type="ECO:0000256" key="2">
    <source>
        <dbReference type="ARBA" id="ARBA00022679"/>
    </source>
</evidence>
<accession>A0A940PTI4</accession>
<evidence type="ECO:0000313" key="10">
    <source>
        <dbReference type="EMBL" id="MBP1325940.1"/>
    </source>
</evidence>
<evidence type="ECO:0000256" key="4">
    <source>
        <dbReference type="ARBA" id="ARBA00022777"/>
    </source>
</evidence>
<dbReference type="EMBL" id="JAFIDA010000001">
    <property type="protein sequence ID" value="MBP1325940.1"/>
    <property type="molecule type" value="Genomic_DNA"/>
</dbReference>
<feature type="binding site" evidence="9">
    <location>
        <begin position="165"/>
        <end position="166"/>
    </location>
    <ligand>
        <name>NAD(+)</name>
        <dbReference type="ChEBI" id="CHEBI:57540"/>
    </ligand>
</feature>
<keyword evidence="1 9" id="KW-0963">Cytoplasm</keyword>
<comment type="similarity">
    <text evidence="9">Belongs to the NAD kinase family.</text>
</comment>
<reference evidence="10" key="1">
    <citation type="submission" date="2021-02" db="EMBL/GenBank/DDBJ databases">
        <title>Sequencing the genomes of 1000 actinobacteria strains.</title>
        <authorList>
            <person name="Klenk H.-P."/>
        </authorList>
    </citation>
    <scope>NUCLEOTIDE SEQUENCE</scope>
    <source>
        <strain evidence="10">DSM 22850</strain>
    </source>
</reference>
<feature type="binding site" evidence="9">
    <location>
        <begin position="204"/>
        <end position="209"/>
    </location>
    <ligand>
        <name>NAD(+)</name>
        <dbReference type="ChEBI" id="CHEBI:57540"/>
    </ligand>
</feature>
<feature type="binding site" evidence="9">
    <location>
        <position position="228"/>
    </location>
    <ligand>
        <name>NAD(+)</name>
        <dbReference type="ChEBI" id="CHEBI:57540"/>
    </ligand>
</feature>
<dbReference type="Pfam" id="PF01513">
    <property type="entry name" value="NAD_kinase"/>
    <property type="match status" value="1"/>
</dbReference>
<dbReference type="Gene3D" id="3.40.50.10330">
    <property type="entry name" value="Probable inorganic polyphosphate/atp-NAD kinase, domain 1"/>
    <property type="match status" value="1"/>
</dbReference>
<name>A0A940PTI4_9MICO</name>
<dbReference type="InterPro" id="IPR017438">
    <property type="entry name" value="ATP-NAD_kinase_N"/>
</dbReference>
<evidence type="ECO:0000256" key="3">
    <source>
        <dbReference type="ARBA" id="ARBA00022741"/>
    </source>
</evidence>
<comment type="caution">
    <text evidence="10">The sequence shown here is derived from an EMBL/GenBank/DDBJ whole genome shotgun (WGS) entry which is preliminary data.</text>
</comment>
<sequence>MSQERSSAGGHPLADLREHRRILIVSHTHRDEAIAATVQAVSALTAAGVTPVMDPHDRDEFSPHIDVEQIEGLGLDAPIEQIEVTIVLGGDGTILRAAELLRGSECPIVGVNLGHVGFLAEMESYDLATTIDRVLRRDYTVEQRLTLDVVATLNGEVIADTWALNEASVEKHRRMLEVEIGVDGLPVSSFACDGMVLATPTGSTAYAFSAGGPIIWPTVQAMLMVPIAAHALFDRPLVTGTDSELSVRILPENIGPGVLWCDGRRRTELPAGSIVRARTSSQSVRIARLNSAEFSNRLVQKFHLPVSGWRGARREVTE</sequence>
<dbReference type="PANTHER" id="PTHR20275:SF0">
    <property type="entry name" value="NAD KINASE"/>
    <property type="match status" value="1"/>
</dbReference>
<dbReference type="GO" id="GO:0005524">
    <property type="term" value="F:ATP binding"/>
    <property type="evidence" value="ECO:0007669"/>
    <property type="project" value="UniProtKB-KW"/>
</dbReference>
<dbReference type="GO" id="GO:0019674">
    <property type="term" value="P:NAD+ metabolic process"/>
    <property type="evidence" value="ECO:0007669"/>
    <property type="project" value="InterPro"/>
</dbReference>
<dbReference type="NCBIfam" id="NF002892">
    <property type="entry name" value="PRK03372.1"/>
    <property type="match status" value="1"/>
</dbReference>
<dbReference type="Proteomes" id="UP000675163">
    <property type="component" value="Unassembled WGS sequence"/>
</dbReference>
<keyword evidence="5 9" id="KW-0067">ATP-binding</keyword>
<dbReference type="GO" id="GO:0006741">
    <property type="term" value="P:NADP+ biosynthetic process"/>
    <property type="evidence" value="ECO:0007669"/>
    <property type="project" value="UniProtKB-UniRule"/>
</dbReference>
<feature type="active site" description="Proton acceptor" evidence="9">
    <location>
        <position position="91"/>
    </location>
</feature>
<evidence type="ECO:0000256" key="8">
    <source>
        <dbReference type="ARBA" id="ARBA00047925"/>
    </source>
</evidence>
<comment type="catalytic activity">
    <reaction evidence="8 9">
        <text>NAD(+) + ATP = ADP + NADP(+) + H(+)</text>
        <dbReference type="Rhea" id="RHEA:18629"/>
        <dbReference type="ChEBI" id="CHEBI:15378"/>
        <dbReference type="ChEBI" id="CHEBI:30616"/>
        <dbReference type="ChEBI" id="CHEBI:57540"/>
        <dbReference type="ChEBI" id="CHEBI:58349"/>
        <dbReference type="ChEBI" id="CHEBI:456216"/>
        <dbReference type="EC" id="2.7.1.23"/>
    </reaction>
</comment>
<feature type="binding site" evidence="9">
    <location>
        <begin position="91"/>
        <end position="92"/>
    </location>
    <ligand>
        <name>NAD(+)</name>
        <dbReference type="ChEBI" id="CHEBI:57540"/>
    </ligand>
</feature>